<evidence type="ECO:0000313" key="3">
    <source>
        <dbReference type="Proteomes" id="UP001610446"/>
    </source>
</evidence>
<reference evidence="2 3" key="1">
    <citation type="submission" date="2024-07" db="EMBL/GenBank/DDBJ databases">
        <title>Section-level genome sequencing and comparative genomics of Aspergillus sections Usti and Cavernicolus.</title>
        <authorList>
            <consortium name="Lawrence Berkeley National Laboratory"/>
            <person name="Nybo J.L."/>
            <person name="Vesth T.C."/>
            <person name="Theobald S."/>
            <person name="Frisvad J.C."/>
            <person name="Larsen T.O."/>
            <person name="Kjaerboelling I."/>
            <person name="Rothschild-Mancinelli K."/>
            <person name="Lyhne E.K."/>
            <person name="Kogle M.E."/>
            <person name="Barry K."/>
            <person name="Clum A."/>
            <person name="Na H."/>
            <person name="Ledsgaard L."/>
            <person name="Lin J."/>
            <person name="Lipzen A."/>
            <person name="Kuo A."/>
            <person name="Riley R."/>
            <person name="Mondo S."/>
            <person name="Labutti K."/>
            <person name="Haridas S."/>
            <person name="Pangalinan J."/>
            <person name="Salamov A.A."/>
            <person name="Simmons B.A."/>
            <person name="Magnuson J.K."/>
            <person name="Chen J."/>
            <person name="Drula E."/>
            <person name="Henrissat B."/>
            <person name="Wiebenga A."/>
            <person name="Lubbers R.J."/>
            <person name="Gomes A.C."/>
            <person name="Makela M.R."/>
            <person name="Stajich J."/>
            <person name="Grigoriev I.V."/>
            <person name="Mortensen U.H."/>
            <person name="De Vries R.P."/>
            <person name="Baker S.E."/>
            <person name="Andersen M.R."/>
        </authorList>
    </citation>
    <scope>NUCLEOTIDE SEQUENCE [LARGE SCALE GENOMIC DNA]</scope>
    <source>
        <strain evidence="2 3">CBS 123904</strain>
    </source>
</reference>
<evidence type="ECO:0000259" key="1">
    <source>
        <dbReference type="Pfam" id="PF03992"/>
    </source>
</evidence>
<dbReference type="Gene3D" id="3.30.70.100">
    <property type="match status" value="1"/>
</dbReference>
<comment type="caution">
    <text evidence="2">The sequence shown here is derived from an EMBL/GenBank/DDBJ whole genome shotgun (WGS) entry which is preliminary data.</text>
</comment>
<protein>
    <recommendedName>
        <fullName evidence="1">ABM domain-containing protein</fullName>
    </recommendedName>
</protein>
<gene>
    <name evidence="2" type="ORF">BJY01DRAFT_249386</name>
</gene>
<dbReference type="InterPro" id="IPR007138">
    <property type="entry name" value="ABM_dom"/>
</dbReference>
<feature type="domain" description="ABM" evidence="1">
    <location>
        <begin position="10"/>
        <end position="81"/>
    </location>
</feature>
<dbReference type="EMBL" id="JBFXLU010000106">
    <property type="protein sequence ID" value="KAL2841716.1"/>
    <property type="molecule type" value="Genomic_DNA"/>
</dbReference>
<proteinExistence type="predicted"/>
<name>A0ABR4JNX6_9EURO</name>
<organism evidence="2 3">
    <name type="scientific">Aspergillus pseudoustus</name>
    <dbReference type="NCBI Taxonomy" id="1810923"/>
    <lineage>
        <taxon>Eukaryota</taxon>
        <taxon>Fungi</taxon>
        <taxon>Dikarya</taxon>
        <taxon>Ascomycota</taxon>
        <taxon>Pezizomycotina</taxon>
        <taxon>Eurotiomycetes</taxon>
        <taxon>Eurotiomycetidae</taxon>
        <taxon>Eurotiales</taxon>
        <taxon>Aspergillaceae</taxon>
        <taxon>Aspergillus</taxon>
        <taxon>Aspergillus subgen. Nidulantes</taxon>
    </lineage>
</organism>
<accession>A0ABR4JNX6</accession>
<dbReference type="SUPFAM" id="SSF54909">
    <property type="entry name" value="Dimeric alpha+beta barrel"/>
    <property type="match status" value="1"/>
</dbReference>
<sequence length="102" mass="11651">MDFQVPDGEFVIYGTLTAAPNQESQVADMIRQISTQVKAHKGTLYYCITQDPENPRQFHLFERYADKAGFVEHGELPLVKELFFSSVVEDIKPIFIEVGKEL</sequence>
<evidence type="ECO:0000313" key="2">
    <source>
        <dbReference type="EMBL" id="KAL2841716.1"/>
    </source>
</evidence>
<keyword evidence="3" id="KW-1185">Reference proteome</keyword>
<dbReference type="InterPro" id="IPR011008">
    <property type="entry name" value="Dimeric_a/b-barrel"/>
</dbReference>
<dbReference type="Proteomes" id="UP001610446">
    <property type="component" value="Unassembled WGS sequence"/>
</dbReference>
<dbReference type="Pfam" id="PF03992">
    <property type="entry name" value="ABM"/>
    <property type="match status" value="1"/>
</dbReference>